<dbReference type="PANTHER" id="PTHR33070">
    <property type="entry name" value="OS06G0725500 PROTEIN"/>
    <property type="match status" value="1"/>
</dbReference>
<comment type="caution">
    <text evidence="3">The sequence shown here is derived from an EMBL/GenBank/DDBJ whole genome shotgun (WGS) entry which is preliminary data.</text>
</comment>
<dbReference type="Pfam" id="PF03087">
    <property type="entry name" value="BPS1"/>
    <property type="match status" value="1"/>
</dbReference>
<sequence>MAPKMVTGFRRSLSFPNPPSHTASKPRAAIHVRSTSLPCRSHTIIPHLRDEISELHSWSSDARTSAWLCDGLRRLKSVHESLDDLLHLPQTRDSLRGADRLIDKLLEVFLRFVDVHGTFQTLLLRLKEEHSATQIAVRRKDDAGVAARSKNLGKIAKEIGKLSSNFVSVGRSPVPPCDDEAEILEVIGGVAEATVAVSNALFGGISSSAAFRKAPCMGLGFGRKTKNVKVEGGIREFRELDLESLRKKGEEEVKNALKKMHEMEDRILEIEECGERAFRSLINTRVSLLNVLTQ</sequence>
<evidence type="ECO:0000313" key="4">
    <source>
        <dbReference type="Proteomes" id="UP001567538"/>
    </source>
</evidence>
<evidence type="ECO:0000313" key="3">
    <source>
        <dbReference type="EMBL" id="KAL1543655.1"/>
    </source>
</evidence>
<dbReference type="AlphaFoldDB" id="A0ABD1GHR0"/>
<evidence type="ECO:0000256" key="2">
    <source>
        <dbReference type="SAM" id="MobiDB-lite"/>
    </source>
</evidence>
<evidence type="ECO:0008006" key="5">
    <source>
        <dbReference type="Google" id="ProtNLM"/>
    </source>
</evidence>
<proteinExistence type="predicted"/>
<accession>A0ABD1GHR0</accession>
<protein>
    <recommendedName>
        <fullName evidence="5">DUF241 domain protein</fullName>
    </recommendedName>
</protein>
<dbReference type="EMBL" id="JBEAFC010000008">
    <property type="protein sequence ID" value="KAL1543655.1"/>
    <property type="molecule type" value="Genomic_DNA"/>
</dbReference>
<feature type="coiled-coil region" evidence="1">
    <location>
        <begin position="246"/>
        <end position="273"/>
    </location>
</feature>
<reference evidence="3 4" key="1">
    <citation type="submission" date="2024-06" db="EMBL/GenBank/DDBJ databases">
        <title>A chromosome level genome sequence of Diviner's sage (Salvia divinorum).</title>
        <authorList>
            <person name="Ford S.A."/>
            <person name="Ro D.-K."/>
            <person name="Ness R.W."/>
            <person name="Phillips M.A."/>
        </authorList>
    </citation>
    <scope>NUCLEOTIDE SEQUENCE [LARGE SCALE GENOMIC DNA]</scope>
    <source>
        <strain evidence="3">SAF-2024a</strain>
        <tissue evidence="3">Leaf</tissue>
    </source>
</reference>
<gene>
    <name evidence="3" type="ORF">AAHA92_20597</name>
</gene>
<keyword evidence="4" id="KW-1185">Reference proteome</keyword>
<feature type="region of interest" description="Disordered" evidence="2">
    <location>
        <begin position="1"/>
        <end position="25"/>
    </location>
</feature>
<evidence type="ECO:0000256" key="1">
    <source>
        <dbReference type="SAM" id="Coils"/>
    </source>
</evidence>
<dbReference type="PANTHER" id="PTHR33070:SF49">
    <property type="entry name" value="OS06G0725500 PROTEIN"/>
    <property type="match status" value="1"/>
</dbReference>
<dbReference type="InterPro" id="IPR004320">
    <property type="entry name" value="BPS1_pln"/>
</dbReference>
<name>A0ABD1GHR0_SALDI</name>
<dbReference type="Proteomes" id="UP001567538">
    <property type="component" value="Unassembled WGS sequence"/>
</dbReference>
<keyword evidence="1" id="KW-0175">Coiled coil</keyword>
<organism evidence="3 4">
    <name type="scientific">Salvia divinorum</name>
    <name type="common">Maria pastora</name>
    <name type="synonym">Diviner's sage</name>
    <dbReference type="NCBI Taxonomy" id="28513"/>
    <lineage>
        <taxon>Eukaryota</taxon>
        <taxon>Viridiplantae</taxon>
        <taxon>Streptophyta</taxon>
        <taxon>Embryophyta</taxon>
        <taxon>Tracheophyta</taxon>
        <taxon>Spermatophyta</taxon>
        <taxon>Magnoliopsida</taxon>
        <taxon>eudicotyledons</taxon>
        <taxon>Gunneridae</taxon>
        <taxon>Pentapetalae</taxon>
        <taxon>asterids</taxon>
        <taxon>lamiids</taxon>
        <taxon>Lamiales</taxon>
        <taxon>Lamiaceae</taxon>
        <taxon>Nepetoideae</taxon>
        <taxon>Mentheae</taxon>
        <taxon>Salviinae</taxon>
        <taxon>Salvia</taxon>
        <taxon>Salvia subgen. Calosphace</taxon>
    </lineage>
</organism>